<comment type="caution">
    <text evidence="6">Lacks conserved residue(s) required for the propagation of feature annotation.</text>
</comment>
<evidence type="ECO:0000256" key="1">
    <source>
        <dbReference type="ARBA" id="ARBA00022670"/>
    </source>
</evidence>
<proteinExistence type="predicted"/>
<dbReference type="WBParaSite" id="GPLIN_001584700">
    <property type="protein sequence ID" value="GPLIN_001584700"/>
    <property type="gene ID" value="GPLIN_001584700"/>
</dbReference>
<dbReference type="PANTHER" id="PTHR10127:SF780">
    <property type="entry name" value="METALLOENDOPEPTIDASE"/>
    <property type="match status" value="1"/>
</dbReference>
<keyword evidence="5" id="KW-0482">Metalloprotease</keyword>
<evidence type="ECO:0000256" key="6">
    <source>
        <dbReference type="PROSITE-ProRule" id="PRU01211"/>
    </source>
</evidence>
<dbReference type="SUPFAM" id="SSF55486">
    <property type="entry name" value="Metalloproteases ('zincins'), catalytic domain"/>
    <property type="match status" value="1"/>
</dbReference>
<dbReference type="PROSITE" id="PS51864">
    <property type="entry name" value="ASTACIN"/>
    <property type="match status" value="1"/>
</dbReference>
<dbReference type="Gene3D" id="3.40.390.10">
    <property type="entry name" value="Collagenase (Catalytic Domain)"/>
    <property type="match status" value="1"/>
</dbReference>
<keyword evidence="2" id="KW-0479">Metal-binding</keyword>
<keyword evidence="4" id="KW-0862">Zinc</keyword>
<dbReference type="InterPro" id="IPR001506">
    <property type="entry name" value="Peptidase_M12A"/>
</dbReference>
<protein>
    <submittedName>
        <fullName evidence="9">Astacin domain-containing protein</fullName>
    </submittedName>
</protein>
<evidence type="ECO:0000256" key="3">
    <source>
        <dbReference type="ARBA" id="ARBA00022801"/>
    </source>
</evidence>
<keyword evidence="8" id="KW-1185">Reference proteome</keyword>
<name>A0A183CSI9_GLOPA</name>
<keyword evidence="1" id="KW-0645">Protease</keyword>
<accession>A0A183CSI9</accession>
<reference evidence="8" key="1">
    <citation type="submission" date="2014-05" db="EMBL/GenBank/DDBJ databases">
        <title>The genome and life-stage specific transcriptomes of Globodera pallida elucidate key aspects of plant parasitism by a cyst nematode.</title>
        <authorList>
            <person name="Cotton J.A."/>
            <person name="Lilley C.J."/>
            <person name="Jones L.M."/>
            <person name="Kikuchi T."/>
            <person name="Reid A.J."/>
            <person name="Thorpe P."/>
            <person name="Tsai I.J."/>
            <person name="Beasley H."/>
            <person name="Blok V."/>
            <person name="Cock P.J.A."/>
            <person name="Van den Akker S.E."/>
            <person name="Holroyd N."/>
            <person name="Hunt M."/>
            <person name="Mantelin S."/>
            <person name="Naghra H."/>
            <person name="Pain A."/>
            <person name="Palomares-Rius J.E."/>
            <person name="Zarowiecki M."/>
            <person name="Berriman M."/>
            <person name="Jones J.T."/>
            <person name="Urwin P.E."/>
        </authorList>
    </citation>
    <scope>NUCLEOTIDE SEQUENCE [LARGE SCALE GENOMIC DNA]</scope>
    <source>
        <strain evidence="8">Lindley</strain>
    </source>
</reference>
<keyword evidence="3" id="KW-0378">Hydrolase</keyword>
<dbReference type="GO" id="GO:0046872">
    <property type="term" value="F:metal ion binding"/>
    <property type="evidence" value="ECO:0007669"/>
    <property type="project" value="UniProtKB-KW"/>
</dbReference>
<organism evidence="8 9">
    <name type="scientific">Globodera pallida</name>
    <name type="common">Potato cyst nematode worm</name>
    <name type="synonym">Heterodera pallida</name>
    <dbReference type="NCBI Taxonomy" id="36090"/>
    <lineage>
        <taxon>Eukaryota</taxon>
        <taxon>Metazoa</taxon>
        <taxon>Ecdysozoa</taxon>
        <taxon>Nematoda</taxon>
        <taxon>Chromadorea</taxon>
        <taxon>Rhabditida</taxon>
        <taxon>Tylenchina</taxon>
        <taxon>Tylenchomorpha</taxon>
        <taxon>Tylenchoidea</taxon>
        <taxon>Heteroderidae</taxon>
        <taxon>Heteroderinae</taxon>
        <taxon>Globodera</taxon>
    </lineage>
</organism>
<evidence type="ECO:0000256" key="4">
    <source>
        <dbReference type="ARBA" id="ARBA00022833"/>
    </source>
</evidence>
<dbReference type="GO" id="GO:0006508">
    <property type="term" value="P:proteolysis"/>
    <property type="evidence" value="ECO:0007669"/>
    <property type="project" value="UniProtKB-KW"/>
</dbReference>
<dbReference type="PANTHER" id="PTHR10127">
    <property type="entry name" value="DISCOIDIN, CUB, EGF, LAMININ , AND ZINC METALLOPROTEASE DOMAIN CONTAINING"/>
    <property type="match status" value="1"/>
</dbReference>
<evidence type="ECO:0000256" key="5">
    <source>
        <dbReference type="ARBA" id="ARBA00023049"/>
    </source>
</evidence>
<feature type="domain" description="Peptidase M12A" evidence="7">
    <location>
        <begin position="1"/>
        <end position="66"/>
    </location>
</feature>
<evidence type="ECO:0000256" key="2">
    <source>
        <dbReference type="ARBA" id="ARBA00022723"/>
    </source>
</evidence>
<dbReference type="Proteomes" id="UP000050741">
    <property type="component" value="Unassembled WGS sequence"/>
</dbReference>
<dbReference type="GO" id="GO:0004222">
    <property type="term" value="F:metalloendopeptidase activity"/>
    <property type="evidence" value="ECO:0007669"/>
    <property type="project" value="InterPro"/>
</dbReference>
<sequence>KNECPTTVNFGFAYDFGSVMHYPGQYSNYSGQYRLITLPRFYQETIGHMEGLSFKDTALINRIFCNDTCKEKNWCLNGGYLNPNNCSKCLCPDGFAGTYCGLLELNLNCEYTSGTSRELEAERTNKVLNPTIKCNGSGPCRCYWRIKDNGKKARIQLTDLNEMRQTLLPRRSPCRGAKCLQELD</sequence>
<dbReference type="AlphaFoldDB" id="A0A183CSI9"/>
<evidence type="ECO:0000313" key="9">
    <source>
        <dbReference type="WBParaSite" id="GPLIN_001584700"/>
    </source>
</evidence>
<evidence type="ECO:0000313" key="8">
    <source>
        <dbReference type="Proteomes" id="UP000050741"/>
    </source>
</evidence>
<evidence type="ECO:0000259" key="7">
    <source>
        <dbReference type="PROSITE" id="PS51864"/>
    </source>
</evidence>
<dbReference type="InterPro" id="IPR024079">
    <property type="entry name" value="MetalloPept_cat_dom_sf"/>
</dbReference>
<reference evidence="9" key="2">
    <citation type="submission" date="2016-06" db="UniProtKB">
        <authorList>
            <consortium name="WormBaseParasite"/>
        </authorList>
    </citation>
    <scope>IDENTIFICATION</scope>
</reference>
<dbReference type="Pfam" id="PF01400">
    <property type="entry name" value="Astacin"/>
    <property type="match status" value="1"/>
</dbReference>